<dbReference type="Pfam" id="PF02811">
    <property type="entry name" value="PHP"/>
    <property type="match status" value="1"/>
</dbReference>
<dbReference type="RefSeq" id="WP_066972337.1">
    <property type="nucleotide sequence ID" value="NZ_LWMT01000226.1"/>
</dbReference>
<dbReference type="GO" id="GO:0035312">
    <property type="term" value="F:5'-3' DNA exonuclease activity"/>
    <property type="evidence" value="ECO:0007669"/>
    <property type="project" value="TreeGrafter"/>
</dbReference>
<dbReference type="Proteomes" id="UP000077066">
    <property type="component" value="Unassembled WGS sequence"/>
</dbReference>
<evidence type="ECO:0000259" key="1">
    <source>
        <dbReference type="SMART" id="SM00481"/>
    </source>
</evidence>
<dbReference type="InterPro" id="IPR016195">
    <property type="entry name" value="Pol/histidinol_Pase-like"/>
</dbReference>
<gene>
    <name evidence="2" type="ORF">MBFIL_11000</name>
</gene>
<evidence type="ECO:0000313" key="3">
    <source>
        <dbReference type="Proteomes" id="UP000077066"/>
    </source>
</evidence>
<comment type="caution">
    <text evidence="2">The sequence shown here is derived from an EMBL/GenBank/DDBJ whole genome shotgun (WGS) entry which is preliminary data.</text>
</comment>
<organism evidence="2 3">
    <name type="scientific">Methanobrevibacter filiformis</name>
    <dbReference type="NCBI Taxonomy" id="55758"/>
    <lineage>
        <taxon>Archaea</taxon>
        <taxon>Methanobacteriati</taxon>
        <taxon>Methanobacteriota</taxon>
        <taxon>Methanomada group</taxon>
        <taxon>Methanobacteria</taxon>
        <taxon>Methanobacteriales</taxon>
        <taxon>Methanobacteriaceae</taxon>
        <taxon>Methanobrevibacter</taxon>
    </lineage>
</organism>
<dbReference type="SMART" id="SM00481">
    <property type="entry name" value="POLIIIAc"/>
    <property type="match status" value="1"/>
</dbReference>
<dbReference type="NCBIfam" id="NF038032">
    <property type="entry name" value="CehA_McbA_metalo"/>
    <property type="match status" value="1"/>
</dbReference>
<evidence type="ECO:0000313" key="2">
    <source>
        <dbReference type="EMBL" id="KZX12634.1"/>
    </source>
</evidence>
<dbReference type="EMBL" id="LWMT01000226">
    <property type="protein sequence ID" value="KZX12634.1"/>
    <property type="molecule type" value="Genomic_DNA"/>
</dbReference>
<dbReference type="InterPro" id="IPR004013">
    <property type="entry name" value="PHP_dom"/>
</dbReference>
<dbReference type="Gene3D" id="3.20.20.140">
    <property type="entry name" value="Metal-dependent hydrolases"/>
    <property type="match status" value="1"/>
</dbReference>
<dbReference type="SUPFAM" id="SSF89550">
    <property type="entry name" value="PHP domain-like"/>
    <property type="match status" value="1"/>
</dbReference>
<dbReference type="PANTHER" id="PTHR42924:SF3">
    <property type="entry name" value="POLYMERASE_HISTIDINOL PHOSPHATASE N-TERMINAL DOMAIN-CONTAINING PROTEIN"/>
    <property type="match status" value="1"/>
</dbReference>
<proteinExistence type="predicted"/>
<dbReference type="Pfam" id="PF13263">
    <property type="entry name" value="PHP_C"/>
    <property type="match status" value="1"/>
</dbReference>
<dbReference type="AlphaFoldDB" id="A0A166AYK2"/>
<dbReference type="GO" id="GO:0004534">
    <property type="term" value="F:5'-3' RNA exonuclease activity"/>
    <property type="evidence" value="ECO:0007669"/>
    <property type="project" value="TreeGrafter"/>
</dbReference>
<sequence>MKLDPHIHSKYSGDGKNSPLEILKQAKKIGLDYIAISDHNTIKGSQIAIKEAKKLKDIEVISSIEISSKTGHILGFGVAEDIEKGLPADETIEKIHDLGGIAIIPHPLTRYRHGILIKEKIENLKVDAMEVLNARYILGYSNAKSKKIAIKRNIPMIGSSDSHFIESIGDCYTEIDCDSAEDVIKAIKKGKTIAKGKKTSNRLIAREFVNKKIKRIY</sequence>
<dbReference type="STRING" id="55758.MBFIL_11000"/>
<accession>A0A166AYK2</accession>
<protein>
    <submittedName>
        <fullName evidence="2">PHP domain protein</fullName>
    </submittedName>
</protein>
<feature type="domain" description="Polymerase/histidinol phosphatase N-terminal" evidence="1">
    <location>
        <begin position="3"/>
        <end position="70"/>
    </location>
</feature>
<dbReference type="PATRIC" id="fig|55758.3.peg.1263"/>
<reference evidence="2 3" key="1">
    <citation type="submission" date="2016-04" db="EMBL/GenBank/DDBJ databases">
        <title>Genome sequence of Methanobrevibacter filiformis DSM 11501.</title>
        <authorList>
            <person name="Poehlein A."/>
            <person name="Seedorf H."/>
            <person name="Daniel R."/>
        </authorList>
    </citation>
    <scope>NUCLEOTIDE SEQUENCE [LARGE SCALE GENOMIC DNA]</scope>
    <source>
        <strain evidence="2 3">DSM 11501</strain>
    </source>
</reference>
<dbReference type="InterPro" id="IPR003141">
    <property type="entry name" value="Pol/His_phosphatase_N"/>
</dbReference>
<keyword evidence="3" id="KW-1185">Reference proteome</keyword>
<dbReference type="InterPro" id="IPR052018">
    <property type="entry name" value="PHP_domain"/>
</dbReference>
<name>A0A166AYK2_9EURY</name>
<dbReference type="OrthoDB" id="50465at2157"/>
<dbReference type="PANTHER" id="PTHR42924">
    <property type="entry name" value="EXONUCLEASE"/>
    <property type="match status" value="1"/>
</dbReference>